<dbReference type="Proteomes" id="UP001172738">
    <property type="component" value="Unassembled WGS sequence"/>
</dbReference>
<reference evidence="1" key="1">
    <citation type="submission" date="2023-06" db="EMBL/GenBank/DDBJ databases">
        <title>SYSU T00b26.</title>
        <authorList>
            <person name="Gao L."/>
            <person name="Fang B.-Z."/>
            <person name="Li W.-J."/>
        </authorList>
    </citation>
    <scope>NUCLEOTIDE SEQUENCE</scope>
    <source>
        <strain evidence="1">SYSU T00b26</strain>
    </source>
</reference>
<dbReference type="Pfam" id="PF05768">
    <property type="entry name" value="Glrx-like"/>
    <property type="match status" value="1"/>
</dbReference>
<dbReference type="PANTHER" id="PTHR33558:SF1">
    <property type="entry name" value="GLUTAREDOXIN-LIKE PROTEIN C5ORF63 HOMOLOG"/>
    <property type="match status" value="1"/>
</dbReference>
<dbReference type="RefSeq" id="WP_301124959.1">
    <property type="nucleotide sequence ID" value="NZ_JAUHPV010000001.1"/>
</dbReference>
<dbReference type="InterPro" id="IPR008554">
    <property type="entry name" value="Glutaredoxin-like"/>
</dbReference>
<organism evidence="1 2">
    <name type="scientific">Demequina zhanjiangensis</name>
    <dbReference type="NCBI Taxonomy" id="3051659"/>
    <lineage>
        <taxon>Bacteria</taxon>
        <taxon>Bacillati</taxon>
        <taxon>Actinomycetota</taxon>
        <taxon>Actinomycetes</taxon>
        <taxon>Micrococcales</taxon>
        <taxon>Demequinaceae</taxon>
        <taxon>Demequina</taxon>
    </lineage>
</organism>
<dbReference type="InterPro" id="IPR036249">
    <property type="entry name" value="Thioredoxin-like_sf"/>
</dbReference>
<dbReference type="SUPFAM" id="SSF52833">
    <property type="entry name" value="Thioredoxin-like"/>
    <property type="match status" value="1"/>
</dbReference>
<comment type="caution">
    <text evidence="1">The sequence shown here is derived from an EMBL/GenBank/DDBJ whole genome shotgun (WGS) entry which is preliminary data.</text>
</comment>
<evidence type="ECO:0000313" key="2">
    <source>
        <dbReference type="Proteomes" id="UP001172738"/>
    </source>
</evidence>
<keyword evidence="2" id="KW-1185">Reference proteome</keyword>
<protein>
    <submittedName>
        <fullName evidence="1">Glutaredoxin family protein</fullName>
    </submittedName>
</protein>
<gene>
    <name evidence="1" type="ORF">QQX04_00065</name>
</gene>
<dbReference type="PANTHER" id="PTHR33558">
    <property type="entry name" value="GLUTAREDOXIN-LIKE PROTEIN C5ORF63 HOMOLOG"/>
    <property type="match status" value="1"/>
</dbReference>
<dbReference type="InterPro" id="IPR052565">
    <property type="entry name" value="Glutaredoxin-like_YDR286C"/>
</dbReference>
<proteinExistence type="predicted"/>
<evidence type="ECO:0000313" key="1">
    <source>
        <dbReference type="EMBL" id="MDN4471383.1"/>
    </source>
</evidence>
<dbReference type="Gene3D" id="3.40.30.10">
    <property type="entry name" value="Glutaredoxin"/>
    <property type="match status" value="1"/>
</dbReference>
<sequence>MSERVVLYSRQGCHLCDEGRGVVQAVCAELDVLWTEVDIDADPELKERYGDEVPVVAVDGETVAFWRIEPTLLASALAKHDAD</sequence>
<accession>A0ABT8FWW3</accession>
<dbReference type="EMBL" id="JAUHPV010000001">
    <property type="protein sequence ID" value="MDN4471383.1"/>
    <property type="molecule type" value="Genomic_DNA"/>
</dbReference>
<name>A0ABT8FWW3_9MICO</name>